<evidence type="ECO:0000313" key="9">
    <source>
        <dbReference type="Proteomes" id="UP001550210"/>
    </source>
</evidence>
<evidence type="ECO:0000256" key="3">
    <source>
        <dbReference type="ARBA" id="ARBA00023082"/>
    </source>
</evidence>
<dbReference type="SUPFAM" id="SSF88946">
    <property type="entry name" value="Sigma2 domain of RNA polymerase sigma factors"/>
    <property type="match status" value="1"/>
</dbReference>
<dbReference type="EMBL" id="JBEXPZ010000019">
    <property type="protein sequence ID" value="MET9846158.1"/>
    <property type="molecule type" value="Genomic_DNA"/>
</dbReference>
<evidence type="ECO:0000259" key="7">
    <source>
        <dbReference type="Pfam" id="PF08281"/>
    </source>
</evidence>
<gene>
    <name evidence="8" type="ORF">ABZZ21_16660</name>
</gene>
<keyword evidence="2" id="KW-0805">Transcription regulation</keyword>
<comment type="similarity">
    <text evidence="1">Belongs to the sigma-70 factor family. ECF subfamily.</text>
</comment>
<proteinExistence type="inferred from homology"/>
<evidence type="ECO:0000259" key="6">
    <source>
        <dbReference type="Pfam" id="PF04542"/>
    </source>
</evidence>
<evidence type="ECO:0000256" key="1">
    <source>
        <dbReference type="ARBA" id="ARBA00010641"/>
    </source>
</evidence>
<feature type="region of interest" description="Disordered" evidence="5">
    <location>
        <begin position="173"/>
        <end position="234"/>
    </location>
</feature>
<dbReference type="PANTHER" id="PTHR43133">
    <property type="entry name" value="RNA POLYMERASE ECF-TYPE SIGMA FACTO"/>
    <property type="match status" value="1"/>
</dbReference>
<dbReference type="InterPro" id="IPR013324">
    <property type="entry name" value="RNA_pol_sigma_r3/r4-like"/>
</dbReference>
<dbReference type="Pfam" id="PF08281">
    <property type="entry name" value="Sigma70_r4_2"/>
    <property type="match status" value="1"/>
</dbReference>
<protein>
    <submittedName>
        <fullName evidence="8">RNA polymerase sigma factor</fullName>
    </submittedName>
</protein>
<organism evidence="8 9">
    <name type="scientific">Streptomyces ossamyceticus</name>
    <dbReference type="NCBI Taxonomy" id="249581"/>
    <lineage>
        <taxon>Bacteria</taxon>
        <taxon>Bacillati</taxon>
        <taxon>Actinomycetota</taxon>
        <taxon>Actinomycetes</taxon>
        <taxon>Kitasatosporales</taxon>
        <taxon>Streptomycetaceae</taxon>
        <taxon>Streptomyces</taxon>
    </lineage>
</organism>
<dbReference type="SUPFAM" id="SSF88659">
    <property type="entry name" value="Sigma3 and sigma4 domains of RNA polymerase sigma factors"/>
    <property type="match status" value="1"/>
</dbReference>
<accession>A0ABV2UX72</accession>
<feature type="domain" description="RNA polymerase sigma factor 70 region 4 type 2" evidence="7">
    <location>
        <begin position="120"/>
        <end position="169"/>
    </location>
</feature>
<dbReference type="InterPro" id="IPR013325">
    <property type="entry name" value="RNA_pol_sigma_r2"/>
</dbReference>
<dbReference type="InterPro" id="IPR039425">
    <property type="entry name" value="RNA_pol_sigma-70-like"/>
</dbReference>
<dbReference type="NCBIfam" id="TIGR02937">
    <property type="entry name" value="sigma70-ECF"/>
    <property type="match status" value="1"/>
</dbReference>
<name>A0ABV2UX72_9ACTN</name>
<evidence type="ECO:0000256" key="2">
    <source>
        <dbReference type="ARBA" id="ARBA00023015"/>
    </source>
</evidence>
<dbReference type="RefSeq" id="WP_355397527.1">
    <property type="nucleotide sequence ID" value="NZ_JBEGHN010000016.1"/>
</dbReference>
<evidence type="ECO:0000313" key="8">
    <source>
        <dbReference type="EMBL" id="MET9846158.1"/>
    </source>
</evidence>
<dbReference type="PANTHER" id="PTHR43133:SF25">
    <property type="entry name" value="RNA POLYMERASE SIGMA FACTOR RFAY-RELATED"/>
    <property type="match status" value="1"/>
</dbReference>
<dbReference type="InterPro" id="IPR014284">
    <property type="entry name" value="RNA_pol_sigma-70_dom"/>
</dbReference>
<sequence>MRTRVRAGDPSAFAELFDSYARAVYNHAFRLTADWSTAEDVMAATFMEAWRLRDKVDEEGGSLRPWLLGIATNTARNQYRSNRRYRAAAQAAAAAELSVPDHAEEVADRLDGRQRLATALTALAKLRRPEREVIALCLGEGLDYEAAAEALGIPVGTVASRLSRARRKLRKLAEASEEGQQQARGADQLGGARAPAALAGNLRESLVKREGGRPGRQTRGDHAPAIRPAQEGNR</sequence>
<reference evidence="8 9" key="1">
    <citation type="submission" date="2024-06" db="EMBL/GenBank/DDBJ databases">
        <title>The Natural Products Discovery Center: Release of the First 8490 Sequenced Strains for Exploring Actinobacteria Biosynthetic Diversity.</title>
        <authorList>
            <person name="Kalkreuter E."/>
            <person name="Kautsar S.A."/>
            <person name="Yang D."/>
            <person name="Bader C.D."/>
            <person name="Teijaro C.N."/>
            <person name="Fluegel L."/>
            <person name="Davis C.M."/>
            <person name="Simpson J.R."/>
            <person name="Lauterbach L."/>
            <person name="Steele A.D."/>
            <person name="Gui C."/>
            <person name="Meng S."/>
            <person name="Li G."/>
            <person name="Viehrig K."/>
            <person name="Ye F."/>
            <person name="Su P."/>
            <person name="Kiefer A.F."/>
            <person name="Nichols A."/>
            <person name="Cepeda A.J."/>
            <person name="Yan W."/>
            <person name="Fan B."/>
            <person name="Jiang Y."/>
            <person name="Adhikari A."/>
            <person name="Zheng C.-J."/>
            <person name="Schuster L."/>
            <person name="Cowan T.M."/>
            <person name="Smanski M.J."/>
            <person name="Chevrette M.G."/>
            <person name="De Carvalho L.P.S."/>
            <person name="Shen B."/>
        </authorList>
    </citation>
    <scope>NUCLEOTIDE SEQUENCE [LARGE SCALE GENOMIC DNA]</scope>
    <source>
        <strain evidence="8 9">NPDC006434</strain>
    </source>
</reference>
<keyword evidence="4" id="KW-0804">Transcription</keyword>
<dbReference type="Pfam" id="PF04542">
    <property type="entry name" value="Sigma70_r2"/>
    <property type="match status" value="1"/>
</dbReference>
<evidence type="ECO:0000256" key="4">
    <source>
        <dbReference type="ARBA" id="ARBA00023163"/>
    </source>
</evidence>
<dbReference type="InterPro" id="IPR013249">
    <property type="entry name" value="RNA_pol_sigma70_r4_t2"/>
</dbReference>
<feature type="compositionally biased region" description="Low complexity" evidence="5">
    <location>
        <begin position="189"/>
        <end position="202"/>
    </location>
</feature>
<evidence type="ECO:0000256" key="5">
    <source>
        <dbReference type="SAM" id="MobiDB-lite"/>
    </source>
</evidence>
<comment type="caution">
    <text evidence="8">The sequence shown here is derived from an EMBL/GenBank/DDBJ whole genome shotgun (WGS) entry which is preliminary data.</text>
</comment>
<keyword evidence="3" id="KW-0731">Sigma factor</keyword>
<dbReference type="CDD" id="cd06171">
    <property type="entry name" value="Sigma70_r4"/>
    <property type="match status" value="1"/>
</dbReference>
<dbReference type="InterPro" id="IPR007627">
    <property type="entry name" value="RNA_pol_sigma70_r2"/>
</dbReference>
<feature type="compositionally biased region" description="Basic and acidic residues" evidence="5">
    <location>
        <begin position="205"/>
        <end position="224"/>
    </location>
</feature>
<dbReference type="Proteomes" id="UP001550210">
    <property type="component" value="Unassembled WGS sequence"/>
</dbReference>
<keyword evidence="9" id="KW-1185">Reference proteome</keyword>
<dbReference type="Gene3D" id="1.10.10.10">
    <property type="entry name" value="Winged helix-like DNA-binding domain superfamily/Winged helix DNA-binding domain"/>
    <property type="match status" value="1"/>
</dbReference>
<dbReference type="Gene3D" id="1.10.1740.10">
    <property type="match status" value="1"/>
</dbReference>
<feature type="domain" description="RNA polymerase sigma-70 region 2" evidence="6">
    <location>
        <begin position="16"/>
        <end position="84"/>
    </location>
</feature>
<dbReference type="InterPro" id="IPR036388">
    <property type="entry name" value="WH-like_DNA-bd_sf"/>
</dbReference>